<protein>
    <submittedName>
        <fullName evidence="2">Metal-dependent hydrolase</fullName>
    </submittedName>
</protein>
<proteinExistence type="predicted"/>
<feature type="transmembrane region" description="Helical" evidence="1">
    <location>
        <begin position="54"/>
        <end position="79"/>
    </location>
</feature>
<dbReference type="Pfam" id="PF04307">
    <property type="entry name" value="YdjM"/>
    <property type="match status" value="1"/>
</dbReference>
<comment type="caution">
    <text evidence="2">The sequence shown here is derived from an EMBL/GenBank/DDBJ whole genome shotgun (WGS) entry which is preliminary data.</text>
</comment>
<dbReference type="RefSeq" id="WP_158202903.1">
    <property type="nucleotide sequence ID" value="NZ_WSZK01000005.1"/>
</dbReference>
<keyword evidence="1" id="KW-0812">Transmembrane</keyword>
<keyword evidence="1" id="KW-0472">Membrane</keyword>
<feature type="transmembrane region" description="Helical" evidence="1">
    <location>
        <begin position="153"/>
        <end position="173"/>
    </location>
</feature>
<dbReference type="EMBL" id="WSZK01000005">
    <property type="protein sequence ID" value="MWG33168.1"/>
    <property type="molecule type" value="Genomic_DNA"/>
</dbReference>
<dbReference type="OrthoDB" id="206308at2157"/>
<keyword evidence="3" id="KW-1185">Reference proteome</keyword>
<keyword evidence="2" id="KW-0378">Hydrolase</keyword>
<dbReference type="AlphaFoldDB" id="A0A6B0GNJ7"/>
<gene>
    <name evidence="2" type="ORF">GQS65_01465</name>
</gene>
<keyword evidence="1" id="KW-1133">Transmembrane helix</keyword>
<reference evidence="2 3" key="1">
    <citation type="submission" date="2019-12" db="EMBL/GenBank/DDBJ databases">
        <title>Halocatena pleomorpha gen. nov. sp. nov., an extremely halophilic archaeon of family Halobacteriaceae isolated from saltpan soil.</title>
        <authorList>
            <person name="Pal Y."/>
            <person name="Verma A."/>
            <person name="Krishnamurthi S."/>
            <person name="Kumar P."/>
        </authorList>
    </citation>
    <scope>NUCLEOTIDE SEQUENCE [LARGE SCALE GENOMIC DNA]</scope>
    <source>
        <strain evidence="2 3">JCM 16495</strain>
    </source>
</reference>
<evidence type="ECO:0000313" key="2">
    <source>
        <dbReference type="EMBL" id="MWG33168.1"/>
    </source>
</evidence>
<name>A0A6B0GNJ7_9EURY</name>
<evidence type="ECO:0000313" key="3">
    <source>
        <dbReference type="Proteomes" id="UP000451471"/>
    </source>
</evidence>
<dbReference type="Proteomes" id="UP000451471">
    <property type="component" value="Unassembled WGS sequence"/>
</dbReference>
<dbReference type="InterPro" id="IPR007404">
    <property type="entry name" value="YdjM-like"/>
</dbReference>
<feature type="transmembrane region" description="Helical" evidence="1">
    <location>
        <begin position="86"/>
        <end position="108"/>
    </location>
</feature>
<accession>A0A6B0GNJ7</accession>
<dbReference type="GO" id="GO:0016787">
    <property type="term" value="F:hydrolase activity"/>
    <property type="evidence" value="ECO:0007669"/>
    <property type="project" value="UniProtKB-KW"/>
</dbReference>
<sequence>MWPWEHLAVGYLVVALALRLGWHRSPDAWTAVAVAVGTQFPDLVDKPLAWQFDVLQSGTSVAHSVFVAVPLSVVVLAVAWRLDRTVVGAAFVVGYLLHLPADAMYGVVYGNGINFDNLLWPVVTGPSADYGSFVENFRFYLTKFGGVLESPRGLAIVVFEVTLLGGAFLLWLLDGIPGVPRIGRPRGRNVRRVEHR</sequence>
<evidence type="ECO:0000256" key="1">
    <source>
        <dbReference type="SAM" id="Phobius"/>
    </source>
</evidence>
<organism evidence="2 3">
    <name type="scientific">Halomarina oriensis</name>
    <dbReference type="NCBI Taxonomy" id="671145"/>
    <lineage>
        <taxon>Archaea</taxon>
        <taxon>Methanobacteriati</taxon>
        <taxon>Methanobacteriota</taxon>
        <taxon>Stenosarchaea group</taxon>
        <taxon>Halobacteria</taxon>
        <taxon>Halobacteriales</taxon>
        <taxon>Natronomonadaceae</taxon>
        <taxon>Halomarina</taxon>
    </lineage>
</organism>